<dbReference type="GO" id="GO:0020037">
    <property type="term" value="F:heme binding"/>
    <property type="evidence" value="ECO:0007669"/>
    <property type="project" value="UniProtKB-UniRule"/>
</dbReference>
<dbReference type="GO" id="GO:0000302">
    <property type="term" value="P:response to reactive oxygen species"/>
    <property type="evidence" value="ECO:0007669"/>
    <property type="project" value="TreeGrafter"/>
</dbReference>
<comment type="catalytic activity">
    <reaction evidence="13">
        <text>2 Fe(II)-[cytochrome c] + H2O2 + 2 H(+) = 2 Fe(III)-[cytochrome c] + 2 H2O</text>
        <dbReference type="Rhea" id="RHEA:16581"/>
        <dbReference type="Rhea" id="RHEA-COMP:10350"/>
        <dbReference type="Rhea" id="RHEA-COMP:14399"/>
        <dbReference type="ChEBI" id="CHEBI:15377"/>
        <dbReference type="ChEBI" id="CHEBI:15378"/>
        <dbReference type="ChEBI" id="CHEBI:16240"/>
        <dbReference type="ChEBI" id="CHEBI:29033"/>
        <dbReference type="ChEBI" id="CHEBI:29034"/>
        <dbReference type="EC" id="1.11.1.5"/>
    </reaction>
</comment>
<evidence type="ECO:0000256" key="11">
    <source>
        <dbReference type="ARBA" id="ARBA00023128"/>
    </source>
</evidence>
<dbReference type="InterPro" id="IPR044831">
    <property type="entry name" value="Ccp1-like"/>
</dbReference>
<name>A0A1X7R169_9SACH</name>
<dbReference type="Proteomes" id="UP000196158">
    <property type="component" value="Unassembled WGS sequence"/>
</dbReference>
<keyword evidence="7" id="KW-0479">Metal-binding</keyword>
<dbReference type="InterPro" id="IPR010255">
    <property type="entry name" value="Haem_peroxidase_sf"/>
</dbReference>
<evidence type="ECO:0000259" key="15">
    <source>
        <dbReference type="PROSITE" id="PS50873"/>
    </source>
</evidence>
<dbReference type="InterPro" id="IPR002016">
    <property type="entry name" value="Haem_peroxidase"/>
</dbReference>
<dbReference type="GO" id="GO:0005759">
    <property type="term" value="C:mitochondrial matrix"/>
    <property type="evidence" value="ECO:0007669"/>
    <property type="project" value="UniProtKB-SubCell"/>
</dbReference>
<dbReference type="PANTHER" id="PTHR31356:SF58">
    <property type="entry name" value="CYTOCHROME C PEROXIDASE, MITOCHONDRIAL"/>
    <property type="match status" value="1"/>
</dbReference>
<evidence type="ECO:0000313" key="16">
    <source>
        <dbReference type="EMBL" id="SMN19331.1"/>
    </source>
</evidence>
<evidence type="ECO:0000256" key="14">
    <source>
        <dbReference type="RuleBase" id="RU363051"/>
    </source>
</evidence>
<evidence type="ECO:0000256" key="3">
    <source>
        <dbReference type="ARBA" id="ARBA00004569"/>
    </source>
</evidence>
<organism evidence="16 17">
    <name type="scientific">Maudiozyma saulgeensis</name>
    <dbReference type="NCBI Taxonomy" id="1789683"/>
    <lineage>
        <taxon>Eukaryota</taxon>
        <taxon>Fungi</taxon>
        <taxon>Dikarya</taxon>
        <taxon>Ascomycota</taxon>
        <taxon>Saccharomycotina</taxon>
        <taxon>Saccharomycetes</taxon>
        <taxon>Saccharomycetales</taxon>
        <taxon>Saccharomycetaceae</taxon>
        <taxon>Maudiozyma</taxon>
    </lineage>
</organism>
<keyword evidence="11" id="KW-0496">Mitochondrion</keyword>
<dbReference type="GO" id="GO:0034599">
    <property type="term" value="P:cellular response to oxidative stress"/>
    <property type="evidence" value="ECO:0007669"/>
    <property type="project" value="InterPro"/>
</dbReference>
<dbReference type="OrthoDB" id="2859658at2759"/>
<dbReference type="PROSITE" id="PS51318">
    <property type="entry name" value="TAT"/>
    <property type="match status" value="1"/>
</dbReference>
<dbReference type="GO" id="GO:0005758">
    <property type="term" value="C:mitochondrial intermembrane space"/>
    <property type="evidence" value="ECO:0007669"/>
    <property type="project" value="UniProtKB-SubCell"/>
</dbReference>
<dbReference type="PANTHER" id="PTHR31356">
    <property type="entry name" value="THYLAKOID LUMENAL 29 KDA PROTEIN, CHLOROPLASTIC-RELATED"/>
    <property type="match status" value="1"/>
</dbReference>
<dbReference type="Gene3D" id="1.10.420.10">
    <property type="entry name" value="Peroxidase, domain 2"/>
    <property type="match status" value="1"/>
</dbReference>
<accession>A0A1X7R169</accession>
<evidence type="ECO:0000256" key="5">
    <source>
        <dbReference type="ARBA" id="ARBA00022559"/>
    </source>
</evidence>
<dbReference type="GO" id="GO:0042744">
    <property type="term" value="P:hydrogen peroxide catabolic process"/>
    <property type="evidence" value="ECO:0007669"/>
    <property type="project" value="TreeGrafter"/>
</dbReference>
<evidence type="ECO:0000256" key="1">
    <source>
        <dbReference type="ARBA" id="ARBA00003917"/>
    </source>
</evidence>
<protein>
    <recommendedName>
        <fullName evidence="14">Peroxidase</fullName>
        <ecNumber evidence="14">1.11.1.-</ecNumber>
    </recommendedName>
</protein>
<dbReference type="EC" id="1.11.1.-" evidence="14"/>
<dbReference type="InterPro" id="IPR002207">
    <property type="entry name" value="Peroxidase_I"/>
</dbReference>
<dbReference type="FunFam" id="1.10.520.10:FF:000005">
    <property type="entry name" value="Cytochrome c peroxidase"/>
    <property type="match status" value="1"/>
</dbReference>
<dbReference type="InterPro" id="IPR019794">
    <property type="entry name" value="Peroxidases_AS"/>
</dbReference>
<keyword evidence="17" id="KW-1185">Reference proteome</keyword>
<dbReference type="InterPro" id="IPR006311">
    <property type="entry name" value="TAT_signal"/>
</dbReference>
<feature type="domain" description="Plant heme peroxidase family profile" evidence="15">
    <location>
        <begin position="170"/>
        <end position="360"/>
    </location>
</feature>
<keyword evidence="6" id="KW-0349">Heme</keyword>
<dbReference type="GO" id="GO:0004130">
    <property type="term" value="F:cytochrome-c peroxidase activity"/>
    <property type="evidence" value="ECO:0007669"/>
    <property type="project" value="UniProtKB-EC"/>
</dbReference>
<reference evidence="16 17" key="1">
    <citation type="submission" date="2017-04" db="EMBL/GenBank/DDBJ databases">
        <authorList>
            <person name="Afonso C.L."/>
            <person name="Miller P.J."/>
            <person name="Scott M.A."/>
            <person name="Spackman E."/>
            <person name="Goraichik I."/>
            <person name="Dimitrov K.M."/>
            <person name="Suarez D.L."/>
            <person name="Swayne D.E."/>
        </authorList>
    </citation>
    <scope>NUCLEOTIDE SEQUENCE [LARGE SCALE GENOMIC DNA]</scope>
</reference>
<evidence type="ECO:0000256" key="4">
    <source>
        <dbReference type="ARBA" id="ARBA00005997"/>
    </source>
</evidence>
<comment type="subcellular location">
    <subcellularLocation>
        <location evidence="3">Mitochondrion intermembrane space</location>
    </subcellularLocation>
    <subcellularLocation>
        <location evidence="2">Mitochondrion matrix</location>
    </subcellularLocation>
</comment>
<evidence type="ECO:0000256" key="6">
    <source>
        <dbReference type="ARBA" id="ARBA00022617"/>
    </source>
</evidence>
<evidence type="ECO:0000256" key="8">
    <source>
        <dbReference type="ARBA" id="ARBA00022946"/>
    </source>
</evidence>
<dbReference type="SUPFAM" id="SSF48113">
    <property type="entry name" value="Heme-dependent peroxidases"/>
    <property type="match status" value="1"/>
</dbReference>
<sequence>MNASKALPLFSRTISRRSFYLFSAATIAGAAAVTTAAAFDNKKQYNYNNRNNNNNSNGWGKFGTSIAAAAPIVHIAAINKDRTIDDYQRIYNKIAEKIREDDEYDGYIGYGPVLVRLGWHSSGTYNKENNSGGSYGGTYRFKLENSDPSNNGLQNAAQFLDPIYKEFNWISHGDLYTLGAVCAIQEAQGPKIKWRPGRVDLPESATPENGRLPDAVNGADYVRKFYARLRMNDREAVALTGAHCLGRTHLKNSGFDGPWGAASSSFTNEFFINLLNEQWKLQKNAAGNKQYDSPKGYMMLETDYALIQDPIYLKIVKEYANNEASFFKDFASSFQKLLENGIDYPKGAPEYIFKTLDDQDM</sequence>
<keyword evidence="10" id="KW-0408">Iron</keyword>
<dbReference type="Gene3D" id="1.10.520.10">
    <property type="match status" value="1"/>
</dbReference>
<evidence type="ECO:0000256" key="2">
    <source>
        <dbReference type="ARBA" id="ARBA00004305"/>
    </source>
</evidence>
<dbReference type="GO" id="GO:0046872">
    <property type="term" value="F:metal ion binding"/>
    <property type="evidence" value="ECO:0007669"/>
    <property type="project" value="UniProtKB-UniRule"/>
</dbReference>
<keyword evidence="9 14" id="KW-0560">Oxidoreductase</keyword>
<dbReference type="EMBL" id="FXLY01000003">
    <property type="protein sequence ID" value="SMN19331.1"/>
    <property type="molecule type" value="Genomic_DNA"/>
</dbReference>
<dbReference type="STRING" id="1789683.A0A1X7R169"/>
<dbReference type="PROSITE" id="PS50873">
    <property type="entry name" value="PEROXIDASE_4"/>
    <property type="match status" value="1"/>
</dbReference>
<comment type="subunit">
    <text evidence="12">Forms a one-to-one complex with cytochrome c.</text>
</comment>
<keyword evidence="5 14" id="KW-0575">Peroxidase</keyword>
<dbReference type="PROSITE" id="PS00436">
    <property type="entry name" value="PEROXIDASE_2"/>
    <property type="match status" value="1"/>
</dbReference>
<comment type="function">
    <text evidence="1">Destroys radicals which are normally produced within the cells and which are toxic to biological systems.</text>
</comment>
<evidence type="ECO:0000256" key="12">
    <source>
        <dbReference type="ARBA" id="ARBA00038574"/>
    </source>
</evidence>
<dbReference type="AlphaFoldDB" id="A0A1X7R169"/>
<proteinExistence type="inferred from homology"/>
<keyword evidence="8" id="KW-0809">Transit peptide</keyword>
<comment type="similarity">
    <text evidence="4">Belongs to the peroxidase family. Cytochrome c peroxidase subfamily.</text>
</comment>
<evidence type="ECO:0000256" key="10">
    <source>
        <dbReference type="ARBA" id="ARBA00023004"/>
    </source>
</evidence>
<evidence type="ECO:0000256" key="13">
    <source>
        <dbReference type="ARBA" id="ARBA00049265"/>
    </source>
</evidence>
<evidence type="ECO:0000313" key="17">
    <source>
        <dbReference type="Proteomes" id="UP000196158"/>
    </source>
</evidence>
<evidence type="ECO:0000256" key="7">
    <source>
        <dbReference type="ARBA" id="ARBA00022723"/>
    </source>
</evidence>
<gene>
    <name evidence="16" type="ORF">KASA_0P05258G</name>
</gene>
<dbReference type="PRINTS" id="PR00459">
    <property type="entry name" value="ASPEROXIDASE"/>
</dbReference>
<evidence type="ECO:0000256" key="9">
    <source>
        <dbReference type="ARBA" id="ARBA00023002"/>
    </source>
</evidence>
<dbReference type="Pfam" id="PF00141">
    <property type="entry name" value="peroxidase"/>
    <property type="match status" value="1"/>
</dbReference>
<dbReference type="PRINTS" id="PR00458">
    <property type="entry name" value="PEROXIDASE"/>
</dbReference>